<reference evidence="3" key="2">
    <citation type="submission" date="2020-09" db="EMBL/GenBank/DDBJ databases">
        <authorList>
            <person name="Sun Q."/>
            <person name="Zhou Y."/>
        </authorList>
    </citation>
    <scope>NUCLEOTIDE SEQUENCE</scope>
    <source>
        <strain evidence="3">CGMCC 4.7110</strain>
    </source>
</reference>
<feature type="compositionally biased region" description="Polar residues" evidence="1">
    <location>
        <begin position="79"/>
        <end position="88"/>
    </location>
</feature>
<keyword evidence="2" id="KW-1133">Transmembrane helix</keyword>
<reference evidence="3" key="1">
    <citation type="journal article" date="2014" name="Int. J. Syst. Evol. Microbiol.">
        <title>Complete genome sequence of Corynebacterium casei LMG S-19264T (=DSM 44701T), isolated from a smear-ripened cheese.</title>
        <authorList>
            <consortium name="US DOE Joint Genome Institute (JGI-PGF)"/>
            <person name="Walter F."/>
            <person name="Albersmeier A."/>
            <person name="Kalinowski J."/>
            <person name="Ruckert C."/>
        </authorList>
    </citation>
    <scope>NUCLEOTIDE SEQUENCE</scope>
    <source>
        <strain evidence="3">CGMCC 4.7110</strain>
    </source>
</reference>
<organism evidence="3 4">
    <name type="scientific">Streptomyces fuscichromogenes</name>
    <dbReference type="NCBI Taxonomy" id="1324013"/>
    <lineage>
        <taxon>Bacteria</taxon>
        <taxon>Bacillati</taxon>
        <taxon>Actinomycetota</taxon>
        <taxon>Actinomycetes</taxon>
        <taxon>Kitasatosporales</taxon>
        <taxon>Streptomycetaceae</taxon>
        <taxon>Streptomyces</taxon>
    </lineage>
</organism>
<comment type="caution">
    <text evidence="3">The sequence shown here is derived from an EMBL/GenBank/DDBJ whole genome shotgun (WGS) entry which is preliminary data.</text>
</comment>
<accession>A0A918CX07</accession>
<gene>
    <name evidence="3" type="ORF">GCM10011578_088630</name>
</gene>
<protein>
    <submittedName>
        <fullName evidence="3">Uncharacterized protein</fullName>
    </submittedName>
</protein>
<dbReference type="EMBL" id="BMML01000033">
    <property type="protein sequence ID" value="GGN40908.1"/>
    <property type="molecule type" value="Genomic_DNA"/>
</dbReference>
<sequence>MTMLVITPGLLLIVMVAGAVGFGVYQNSKKNSTRLPATGDLGAAIGAAVVVAGLLVALGWAAVPPSTVGPATGGGVPTCSSSSTAGGC</sequence>
<keyword evidence="2" id="KW-0812">Transmembrane</keyword>
<evidence type="ECO:0000256" key="2">
    <source>
        <dbReference type="SAM" id="Phobius"/>
    </source>
</evidence>
<name>A0A918CX07_9ACTN</name>
<dbReference type="Proteomes" id="UP000653411">
    <property type="component" value="Unassembled WGS sequence"/>
</dbReference>
<keyword evidence="4" id="KW-1185">Reference proteome</keyword>
<feature type="region of interest" description="Disordered" evidence="1">
    <location>
        <begin position="69"/>
        <end position="88"/>
    </location>
</feature>
<feature type="transmembrane region" description="Helical" evidence="2">
    <location>
        <begin position="6"/>
        <end position="25"/>
    </location>
</feature>
<proteinExistence type="predicted"/>
<dbReference type="AlphaFoldDB" id="A0A918CX07"/>
<dbReference type="RefSeq" id="WP_189268632.1">
    <property type="nucleotide sequence ID" value="NZ_BMML01000033.1"/>
</dbReference>
<evidence type="ECO:0000313" key="4">
    <source>
        <dbReference type="Proteomes" id="UP000653411"/>
    </source>
</evidence>
<keyword evidence="2" id="KW-0472">Membrane</keyword>
<evidence type="ECO:0000256" key="1">
    <source>
        <dbReference type="SAM" id="MobiDB-lite"/>
    </source>
</evidence>
<evidence type="ECO:0000313" key="3">
    <source>
        <dbReference type="EMBL" id="GGN40908.1"/>
    </source>
</evidence>
<feature type="transmembrane region" description="Helical" evidence="2">
    <location>
        <begin position="37"/>
        <end position="63"/>
    </location>
</feature>